<organism evidence="1 2">
    <name type="scientific">Caenispirillum bisanense</name>
    <dbReference type="NCBI Taxonomy" id="414052"/>
    <lineage>
        <taxon>Bacteria</taxon>
        <taxon>Pseudomonadati</taxon>
        <taxon>Pseudomonadota</taxon>
        <taxon>Alphaproteobacteria</taxon>
        <taxon>Rhodospirillales</taxon>
        <taxon>Novispirillaceae</taxon>
        <taxon>Caenispirillum</taxon>
    </lineage>
</organism>
<dbReference type="AlphaFoldDB" id="A0A286G5Q7"/>
<dbReference type="Gene3D" id="3.10.450.530">
    <property type="entry name" value="Ribonuclease toxin, BrnT, of type II toxin-antitoxin system"/>
    <property type="match status" value="1"/>
</dbReference>
<dbReference type="OrthoDB" id="9798158at2"/>
<dbReference type="EMBL" id="OCNJ01000001">
    <property type="protein sequence ID" value="SOD90833.1"/>
    <property type="molecule type" value="Genomic_DNA"/>
</dbReference>
<proteinExistence type="predicted"/>
<evidence type="ECO:0000313" key="2">
    <source>
        <dbReference type="Proteomes" id="UP000219621"/>
    </source>
</evidence>
<dbReference type="Pfam" id="PF04365">
    <property type="entry name" value="BrnT_toxin"/>
    <property type="match status" value="1"/>
</dbReference>
<protein>
    <submittedName>
        <fullName evidence="1">Uncharacterized protein</fullName>
    </submittedName>
</protein>
<dbReference type="InterPro" id="IPR007460">
    <property type="entry name" value="BrnT_toxin"/>
</dbReference>
<name>A0A286G5Q7_9PROT</name>
<gene>
    <name evidence="1" type="ORF">SAMN05421508_101678</name>
</gene>
<keyword evidence="2" id="KW-1185">Reference proteome</keyword>
<dbReference type="RefSeq" id="WP_097277542.1">
    <property type="nucleotide sequence ID" value="NZ_OCNJ01000001.1"/>
</dbReference>
<dbReference type="Proteomes" id="UP000219621">
    <property type="component" value="Unassembled WGS sequence"/>
</dbReference>
<accession>A0A286G5Q7</accession>
<sequence>MYDAFEWDAGRSRSNIDAHGIDLESAATIFDGPVLARPDERAAFGERRFVGVGSAQGVELTIVFTVRSPRLCRIVSARRAHGREREAYHQAVASNAAR</sequence>
<dbReference type="InterPro" id="IPR038573">
    <property type="entry name" value="BrnT_sf"/>
</dbReference>
<reference evidence="1 2" key="1">
    <citation type="submission" date="2017-09" db="EMBL/GenBank/DDBJ databases">
        <authorList>
            <person name="Ehlers B."/>
            <person name="Leendertz F.H."/>
        </authorList>
    </citation>
    <scope>NUCLEOTIDE SEQUENCE [LARGE SCALE GENOMIC DNA]</scope>
    <source>
        <strain evidence="1 2">USBA 140</strain>
    </source>
</reference>
<evidence type="ECO:0000313" key="1">
    <source>
        <dbReference type="EMBL" id="SOD90833.1"/>
    </source>
</evidence>